<sequence length="258" mass="26814">MSIAVHALAEGPEDAPAVVLSGSLGSDLRMWEPQAAALVAAGFRVLRYDHRGHGRSPVPAGRYSMAELAGDLLALLDRHGIERAHVAGLSLGGMVGMWLGVHAPHRLHTLALCCTSADLGGRGIYGPRAAHVRANGTASIAEAVVDRWFTPGWRDAHPDAAADYVAMVADTPDEGYAGCCEAIESFDITTQLAAISTPTVVVAGTDDAATPPTHAHLIAEAIGHARLVTVGPAAHLANVEQPERVSAVIIEHVAAPVR</sequence>
<protein>
    <submittedName>
        <fullName evidence="2">3-oxoadipate enol-lactonase 2</fullName>
        <ecNumber evidence="2">3.1.1.24</ecNumber>
    </submittedName>
</protein>
<dbReference type="InterPro" id="IPR026968">
    <property type="entry name" value="PcaD/CatD"/>
</dbReference>
<dbReference type="RefSeq" id="WP_153342298.1">
    <property type="nucleotide sequence ID" value="NZ_WEGI01000006.1"/>
</dbReference>
<reference evidence="2 3" key="1">
    <citation type="submission" date="2019-10" db="EMBL/GenBank/DDBJ databases">
        <title>Nocardia macrotermitis sp. nov. and Nocardia aurantia sp. nov., isolated from the gut of fungus growing-termite Macrotermes natalensis.</title>
        <authorList>
            <person name="Benndorf R."/>
            <person name="Schwitalla J."/>
            <person name="Martin K."/>
            <person name="De Beer W."/>
            <person name="Kaster A.-K."/>
            <person name="Vollmers J."/>
            <person name="Poulsen M."/>
            <person name="Beemelmanns C."/>
        </authorList>
    </citation>
    <scope>NUCLEOTIDE SEQUENCE [LARGE SCALE GENOMIC DNA]</scope>
    <source>
        <strain evidence="2 3">RB56</strain>
    </source>
</reference>
<dbReference type="InterPro" id="IPR050471">
    <property type="entry name" value="AB_hydrolase"/>
</dbReference>
<dbReference type="InterPro" id="IPR029058">
    <property type="entry name" value="AB_hydrolase_fold"/>
</dbReference>
<dbReference type="Gene3D" id="3.40.50.1820">
    <property type="entry name" value="alpha/beta hydrolase"/>
    <property type="match status" value="1"/>
</dbReference>
<dbReference type="PRINTS" id="PR00111">
    <property type="entry name" value="ABHYDROLASE"/>
</dbReference>
<dbReference type="EMBL" id="WEGI01000006">
    <property type="protein sequence ID" value="MQY27275.1"/>
    <property type="molecule type" value="Genomic_DNA"/>
</dbReference>
<dbReference type="EC" id="3.1.1.24" evidence="2"/>
<feature type="domain" description="AB hydrolase-1" evidence="1">
    <location>
        <begin position="16"/>
        <end position="241"/>
    </location>
</feature>
<evidence type="ECO:0000313" key="3">
    <source>
        <dbReference type="Proteomes" id="UP000431401"/>
    </source>
</evidence>
<name>A0A7K0DNE8_9NOCA</name>
<comment type="caution">
    <text evidence="2">The sequence shown here is derived from an EMBL/GenBank/DDBJ whole genome shotgun (WGS) entry which is preliminary data.</text>
</comment>
<dbReference type="GO" id="GO:0047570">
    <property type="term" value="F:3-oxoadipate enol-lactonase activity"/>
    <property type="evidence" value="ECO:0007669"/>
    <property type="project" value="UniProtKB-EC"/>
</dbReference>
<dbReference type="NCBIfam" id="TIGR02427">
    <property type="entry name" value="protocat_pcaD"/>
    <property type="match status" value="1"/>
</dbReference>
<dbReference type="Pfam" id="PF00561">
    <property type="entry name" value="Abhydrolase_1"/>
    <property type="match status" value="1"/>
</dbReference>
<dbReference type="Proteomes" id="UP000431401">
    <property type="component" value="Unassembled WGS sequence"/>
</dbReference>
<evidence type="ECO:0000313" key="2">
    <source>
        <dbReference type="EMBL" id="MQY27275.1"/>
    </source>
</evidence>
<proteinExistence type="predicted"/>
<dbReference type="PANTHER" id="PTHR43433:SF5">
    <property type="entry name" value="AB HYDROLASE-1 DOMAIN-CONTAINING PROTEIN"/>
    <property type="match status" value="1"/>
</dbReference>
<dbReference type="OrthoDB" id="9802489at2"/>
<dbReference type="SUPFAM" id="SSF53474">
    <property type="entry name" value="alpha/beta-Hydrolases"/>
    <property type="match status" value="1"/>
</dbReference>
<dbReference type="GO" id="GO:0042952">
    <property type="term" value="P:beta-ketoadipate pathway"/>
    <property type="evidence" value="ECO:0007669"/>
    <property type="project" value="InterPro"/>
</dbReference>
<dbReference type="InterPro" id="IPR000073">
    <property type="entry name" value="AB_hydrolase_1"/>
</dbReference>
<keyword evidence="2" id="KW-0378">Hydrolase</keyword>
<accession>A0A7K0DNE8</accession>
<gene>
    <name evidence="2" type="primary">catD_2</name>
    <name evidence="2" type="ORF">NRB56_28580</name>
</gene>
<keyword evidence="3" id="KW-1185">Reference proteome</keyword>
<dbReference type="AlphaFoldDB" id="A0A7K0DNE8"/>
<evidence type="ECO:0000259" key="1">
    <source>
        <dbReference type="Pfam" id="PF00561"/>
    </source>
</evidence>
<organism evidence="2 3">
    <name type="scientific">Nocardia aurantia</name>
    <dbReference type="NCBI Taxonomy" id="2585199"/>
    <lineage>
        <taxon>Bacteria</taxon>
        <taxon>Bacillati</taxon>
        <taxon>Actinomycetota</taxon>
        <taxon>Actinomycetes</taxon>
        <taxon>Mycobacteriales</taxon>
        <taxon>Nocardiaceae</taxon>
        <taxon>Nocardia</taxon>
    </lineage>
</organism>
<dbReference type="PANTHER" id="PTHR43433">
    <property type="entry name" value="HYDROLASE, ALPHA/BETA FOLD FAMILY PROTEIN"/>
    <property type="match status" value="1"/>
</dbReference>